<proteinExistence type="predicted"/>
<dbReference type="AlphaFoldDB" id="A0A7C3IKI9"/>
<evidence type="ECO:0000313" key="1">
    <source>
        <dbReference type="EMBL" id="HFK19731.1"/>
    </source>
</evidence>
<organism evidence="1">
    <name type="scientific">Candidatus Methanomethylicus mesodigestus</name>
    <dbReference type="NCBI Taxonomy" id="1867258"/>
    <lineage>
        <taxon>Archaea</taxon>
        <taxon>Thermoproteota</taxon>
        <taxon>Methanosuratincolia</taxon>
        <taxon>Candidatus Methanomethylicales</taxon>
        <taxon>Candidatus Methanomethylicaceae</taxon>
        <taxon>Candidatus Methanomethylicus</taxon>
    </lineage>
</organism>
<gene>
    <name evidence="1" type="ORF">ENS19_00420</name>
</gene>
<comment type="caution">
    <text evidence="1">The sequence shown here is derived from an EMBL/GenBank/DDBJ whole genome shotgun (WGS) entry which is preliminary data.</text>
</comment>
<sequence>MRDCAYITMLGRSLWALVNSYYAVLRERGIRPKEIRLLAEKPYEGDVAKAEGAIRVLSEEFGLNPSISHSIIGEGDFFGAGLEVKKLVTAFKSRGLEVALDITPGRKAVVAGSLLSISNVDIDHVYYLKIKSLEGSSRPYMMIPLNYQELSDFVADRKGRGDR</sequence>
<dbReference type="EMBL" id="DSTX01000001">
    <property type="protein sequence ID" value="HFK19731.1"/>
    <property type="molecule type" value="Genomic_DNA"/>
</dbReference>
<protein>
    <submittedName>
        <fullName evidence="1">Uncharacterized protein</fullName>
    </submittedName>
</protein>
<accession>A0A7C3IKI9</accession>
<reference evidence="1" key="1">
    <citation type="journal article" date="2020" name="mSystems">
        <title>Genome- and Community-Level Interaction Insights into Carbon Utilization and Element Cycling Functions of Hydrothermarchaeota in Hydrothermal Sediment.</title>
        <authorList>
            <person name="Zhou Z."/>
            <person name="Liu Y."/>
            <person name="Xu W."/>
            <person name="Pan J."/>
            <person name="Luo Z.H."/>
            <person name="Li M."/>
        </authorList>
    </citation>
    <scope>NUCLEOTIDE SEQUENCE [LARGE SCALE GENOMIC DNA]</scope>
    <source>
        <strain evidence="1">SpSt-468</strain>
    </source>
</reference>
<name>A0A7C3IKI9_9CREN</name>